<dbReference type="PANTHER" id="PTHR24221:SF654">
    <property type="entry name" value="ATP-BINDING CASSETTE SUB-FAMILY B MEMBER 6"/>
    <property type="match status" value="1"/>
</dbReference>
<keyword evidence="5 7" id="KW-1133">Transmembrane helix</keyword>
<evidence type="ECO:0000256" key="2">
    <source>
        <dbReference type="ARBA" id="ARBA00022692"/>
    </source>
</evidence>
<evidence type="ECO:0000256" key="3">
    <source>
        <dbReference type="ARBA" id="ARBA00022741"/>
    </source>
</evidence>
<sequence length="584" mass="63775">MTDHHQASLRPYLSQMRPFLPLLAAGVVLNLIAALSTIGLISLSGWFLSASALAGVSAATAHSFNYFLPSAGVRFFAVTRTLGRYGERITTHEGTFKLLSTLRRRLFLAIEPLSPSELQMRGSSELLTRLTRDIDALDGLYVRVITPSIVAVLAIMTCGVVMGIFAPWIGLGAALSLLVAGTLGPWWALKRGAGVSSRWHELDTTNRTRLQERLSGMTELMIYGRWRDEVTALLTRQRDRDARELELARLWGRSQLFTQGILGITLTAVMAGAVYLAHQNTLDPTLIALLGLTVLAGFEAIALLPRAFQELGKIRRAAGRIDAVTEGTSTIVFPAIDHSPPKGHRLVIEHACVRFTRETPALDDVSLTLEERQHLALIGPSGSGKTSLINALTRFIELDSGNITLGGVSIDALSEPTLRRQMAVASQDTHLFTTTYRENLRLGAPNASDETFIEVLDALDLGEWLAAQPDGLDSWPDEGGSSLSGGQLRRFGVARALISSAPILILDEPTEGLDQASERRVLNAIHHYAQGRTLILITHKMTALSQMDRIAVLEHGRLIEHGTPQALLNTPNSRFRALNQRLKL</sequence>
<feature type="transmembrane region" description="Helical" evidence="7">
    <location>
        <begin position="20"/>
        <end position="41"/>
    </location>
</feature>
<dbReference type="NCBIfam" id="TIGR02868">
    <property type="entry name" value="CydC"/>
    <property type="match status" value="1"/>
</dbReference>
<dbReference type="InterPro" id="IPR003593">
    <property type="entry name" value="AAA+_ATPase"/>
</dbReference>
<feature type="domain" description="ABC transporter" evidence="8">
    <location>
        <begin position="346"/>
        <end position="580"/>
    </location>
</feature>
<feature type="transmembrane region" description="Helical" evidence="7">
    <location>
        <begin position="256"/>
        <end position="278"/>
    </location>
</feature>
<dbReference type="InterPro" id="IPR036640">
    <property type="entry name" value="ABC1_TM_sf"/>
</dbReference>
<dbReference type="CDD" id="cd18585">
    <property type="entry name" value="ABC_6TM_CydC"/>
    <property type="match status" value="1"/>
</dbReference>
<keyword evidence="3" id="KW-0547">Nucleotide-binding</keyword>
<feature type="transmembrane region" description="Helical" evidence="7">
    <location>
        <begin position="47"/>
        <end position="68"/>
    </location>
</feature>
<gene>
    <name evidence="10" type="primary">cydC</name>
    <name evidence="10" type="ORF">QC825_04030</name>
</gene>
<protein>
    <submittedName>
        <fullName evidence="10">Thiol reductant ABC exporter subunit CydC</fullName>
    </submittedName>
</protein>
<evidence type="ECO:0000313" key="10">
    <source>
        <dbReference type="EMBL" id="MDR5895244.1"/>
    </source>
</evidence>
<evidence type="ECO:0000259" key="9">
    <source>
        <dbReference type="PROSITE" id="PS50929"/>
    </source>
</evidence>
<dbReference type="Pfam" id="PF00664">
    <property type="entry name" value="ABC_membrane"/>
    <property type="match status" value="1"/>
</dbReference>
<dbReference type="PROSITE" id="PS50929">
    <property type="entry name" value="ABC_TM1F"/>
    <property type="match status" value="1"/>
</dbReference>
<dbReference type="InterPro" id="IPR014223">
    <property type="entry name" value="ABC_CydC/D"/>
</dbReference>
<organism evidence="10 11">
    <name type="scientific">Larsenimonas suaedae</name>
    <dbReference type="NCBI Taxonomy" id="1851019"/>
    <lineage>
        <taxon>Bacteria</taxon>
        <taxon>Pseudomonadati</taxon>
        <taxon>Pseudomonadota</taxon>
        <taxon>Gammaproteobacteria</taxon>
        <taxon>Oceanospirillales</taxon>
        <taxon>Halomonadaceae</taxon>
        <taxon>Larsenimonas</taxon>
    </lineage>
</organism>
<evidence type="ECO:0000256" key="4">
    <source>
        <dbReference type="ARBA" id="ARBA00022840"/>
    </source>
</evidence>
<feature type="transmembrane region" description="Helical" evidence="7">
    <location>
        <begin position="284"/>
        <end position="305"/>
    </location>
</feature>
<dbReference type="EMBL" id="JARWAO010000002">
    <property type="protein sequence ID" value="MDR5895244.1"/>
    <property type="molecule type" value="Genomic_DNA"/>
</dbReference>
<keyword evidence="11" id="KW-1185">Reference proteome</keyword>
<dbReference type="InterPro" id="IPR017871">
    <property type="entry name" value="ABC_transporter-like_CS"/>
</dbReference>
<dbReference type="Gene3D" id="3.40.50.300">
    <property type="entry name" value="P-loop containing nucleotide triphosphate hydrolases"/>
    <property type="match status" value="1"/>
</dbReference>
<comment type="caution">
    <text evidence="10">The sequence shown here is derived from an EMBL/GenBank/DDBJ whole genome shotgun (WGS) entry which is preliminary data.</text>
</comment>
<evidence type="ECO:0000313" key="11">
    <source>
        <dbReference type="Proteomes" id="UP001269375"/>
    </source>
</evidence>
<keyword evidence="2 7" id="KW-0812">Transmembrane</keyword>
<dbReference type="InterPro" id="IPR003439">
    <property type="entry name" value="ABC_transporter-like_ATP-bd"/>
</dbReference>
<dbReference type="InterPro" id="IPR011527">
    <property type="entry name" value="ABC1_TM_dom"/>
</dbReference>
<dbReference type="SMART" id="SM00382">
    <property type="entry name" value="AAA"/>
    <property type="match status" value="1"/>
</dbReference>
<evidence type="ECO:0000259" key="8">
    <source>
        <dbReference type="PROSITE" id="PS50893"/>
    </source>
</evidence>
<dbReference type="InterPro" id="IPR039421">
    <property type="entry name" value="Type_1_exporter"/>
</dbReference>
<reference evidence="10 11" key="1">
    <citation type="submission" date="2023-04" db="EMBL/GenBank/DDBJ databases">
        <title>A long-awaited taxogenomic arrangement of the family Halomonadaceae.</title>
        <authorList>
            <person name="De La Haba R."/>
            <person name="Chuvochina M."/>
            <person name="Wittouck S."/>
            <person name="Arahal D.R."/>
            <person name="Sanchez-Porro C."/>
            <person name="Hugenholtz P."/>
            <person name="Ventosa A."/>
        </authorList>
    </citation>
    <scope>NUCLEOTIDE SEQUENCE [LARGE SCALE GENOMIC DNA]</scope>
    <source>
        <strain evidence="10 11">DSM 22428</strain>
    </source>
</reference>
<keyword evidence="6 7" id="KW-0472">Membrane</keyword>
<evidence type="ECO:0000256" key="7">
    <source>
        <dbReference type="SAM" id="Phobius"/>
    </source>
</evidence>
<dbReference type="PROSITE" id="PS00211">
    <property type="entry name" value="ABC_TRANSPORTER_1"/>
    <property type="match status" value="1"/>
</dbReference>
<evidence type="ECO:0000256" key="5">
    <source>
        <dbReference type="ARBA" id="ARBA00022989"/>
    </source>
</evidence>
<feature type="transmembrane region" description="Helical" evidence="7">
    <location>
        <begin position="140"/>
        <end position="162"/>
    </location>
</feature>
<proteinExistence type="predicted"/>
<dbReference type="PANTHER" id="PTHR24221">
    <property type="entry name" value="ATP-BINDING CASSETTE SUB-FAMILY B"/>
    <property type="match status" value="1"/>
</dbReference>
<accession>A0ABU1GT95</accession>
<evidence type="ECO:0000256" key="6">
    <source>
        <dbReference type="ARBA" id="ARBA00023136"/>
    </source>
</evidence>
<keyword evidence="4" id="KW-0067">ATP-binding</keyword>
<dbReference type="SUPFAM" id="SSF90123">
    <property type="entry name" value="ABC transporter transmembrane region"/>
    <property type="match status" value="1"/>
</dbReference>
<dbReference type="Proteomes" id="UP001269375">
    <property type="component" value="Unassembled WGS sequence"/>
</dbReference>
<dbReference type="Gene3D" id="1.20.1560.10">
    <property type="entry name" value="ABC transporter type 1, transmembrane domain"/>
    <property type="match status" value="1"/>
</dbReference>
<dbReference type="PROSITE" id="PS50893">
    <property type="entry name" value="ABC_TRANSPORTER_2"/>
    <property type="match status" value="1"/>
</dbReference>
<evidence type="ECO:0000256" key="1">
    <source>
        <dbReference type="ARBA" id="ARBA00004651"/>
    </source>
</evidence>
<dbReference type="InterPro" id="IPR027417">
    <property type="entry name" value="P-loop_NTPase"/>
</dbReference>
<feature type="domain" description="ABC transmembrane type-1" evidence="9">
    <location>
        <begin position="24"/>
        <end position="313"/>
    </location>
</feature>
<dbReference type="RefSeq" id="WP_251590646.1">
    <property type="nucleotide sequence ID" value="NZ_JAMLJI010000001.1"/>
</dbReference>
<comment type="subcellular location">
    <subcellularLocation>
        <location evidence="1">Cell membrane</location>
        <topology evidence="1">Multi-pass membrane protein</topology>
    </subcellularLocation>
</comment>
<name>A0ABU1GT95_9GAMM</name>
<dbReference type="SUPFAM" id="SSF52540">
    <property type="entry name" value="P-loop containing nucleoside triphosphate hydrolases"/>
    <property type="match status" value="1"/>
</dbReference>
<dbReference type="Pfam" id="PF00005">
    <property type="entry name" value="ABC_tran"/>
    <property type="match status" value="1"/>
</dbReference>